<dbReference type="GO" id="GO:0004519">
    <property type="term" value="F:endonuclease activity"/>
    <property type="evidence" value="ECO:0007669"/>
    <property type="project" value="UniProtKB-KW"/>
</dbReference>
<keyword evidence="3" id="KW-0238">DNA-binding</keyword>
<reference evidence="5" key="1">
    <citation type="submission" date="2021-12" db="EMBL/GenBank/DDBJ databases">
        <title>Alicyclobacillaceae gen. nov., sp. nov., isolated from chalcocite enrichment system.</title>
        <authorList>
            <person name="Jiang Z."/>
        </authorList>
    </citation>
    <scope>NUCLEOTIDE SEQUENCE</scope>
    <source>
        <strain evidence="5">MYW30-H2</strain>
    </source>
</reference>
<evidence type="ECO:0000313" key="5">
    <source>
        <dbReference type="EMBL" id="UOF91947.1"/>
    </source>
</evidence>
<dbReference type="Gene3D" id="3.90.220.20">
    <property type="entry name" value="DNA methylase specificity domains"/>
    <property type="match status" value="2"/>
</dbReference>
<comment type="similarity">
    <text evidence="1">Belongs to the type-I restriction system S methylase family.</text>
</comment>
<organism evidence="5 6">
    <name type="scientific">Fodinisporobacter ferrooxydans</name>
    <dbReference type="NCBI Taxonomy" id="2901836"/>
    <lineage>
        <taxon>Bacteria</taxon>
        <taxon>Bacillati</taxon>
        <taxon>Bacillota</taxon>
        <taxon>Bacilli</taxon>
        <taxon>Bacillales</taxon>
        <taxon>Alicyclobacillaceae</taxon>
        <taxon>Fodinisporobacter</taxon>
    </lineage>
</organism>
<keyword evidence="2" id="KW-0680">Restriction system</keyword>
<evidence type="ECO:0000313" key="6">
    <source>
        <dbReference type="Proteomes" id="UP000830167"/>
    </source>
</evidence>
<dbReference type="SUPFAM" id="SSF116734">
    <property type="entry name" value="DNA methylase specificity domain"/>
    <property type="match status" value="2"/>
</dbReference>
<keyword evidence="5" id="KW-0255">Endonuclease</keyword>
<keyword evidence="5" id="KW-0540">Nuclease</keyword>
<dbReference type="GO" id="GO:0016787">
    <property type="term" value="F:hydrolase activity"/>
    <property type="evidence" value="ECO:0007669"/>
    <property type="project" value="UniProtKB-KW"/>
</dbReference>
<dbReference type="EC" id="3.1.21.-" evidence="5"/>
<evidence type="ECO:0000256" key="2">
    <source>
        <dbReference type="ARBA" id="ARBA00022747"/>
    </source>
</evidence>
<dbReference type="Pfam" id="PF01420">
    <property type="entry name" value="Methylase_S"/>
    <property type="match status" value="2"/>
</dbReference>
<dbReference type="EMBL" id="CP089291">
    <property type="protein sequence ID" value="UOF91947.1"/>
    <property type="molecule type" value="Genomic_DNA"/>
</dbReference>
<accession>A0ABY4CN80</accession>
<dbReference type="InterPro" id="IPR052021">
    <property type="entry name" value="Type-I_RS_S_subunit"/>
</dbReference>
<keyword evidence="5" id="KW-0378">Hydrolase</keyword>
<evidence type="ECO:0000256" key="3">
    <source>
        <dbReference type="ARBA" id="ARBA00023125"/>
    </source>
</evidence>
<evidence type="ECO:0000256" key="1">
    <source>
        <dbReference type="ARBA" id="ARBA00010923"/>
    </source>
</evidence>
<dbReference type="InterPro" id="IPR000055">
    <property type="entry name" value="Restrct_endonuc_typeI_TRD"/>
</dbReference>
<feature type="domain" description="Type I restriction modification DNA specificity" evidence="4">
    <location>
        <begin position="3"/>
        <end position="193"/>
    </location>
</feature>
<dbReference type="RefSeq" id="WP_347438637.1">
    <property type="nucleotide sequence ID" value="NZ_CP089291.1"/>
</dbReference>
<dbReference type="Proteomes" id="UP000830167">
    <property type="component" value="Chromosome"/>
</dbReference>
<dbReference type="InterPro" id="IPR044946">
    <property type="entry name" value="Restrct_endonuc_typeI_TRD_sf"/>
</dbReference>
<name>A0ABY4CN80_9BACL</name>
<evidence type="ECO:0000259" key="4">
    <source>
        <dbReference type="Pfam" id="PF01420"/>
    </source>
</evidence>
<protein>
    <submittedName>
        <fullName evidence="5">Restriction endonuclease subunit S</fullName>
        <ecNumber evidence="5">3.1.21.-</ecNumber>
    </submittedName>
</protein>
<dbReference type="Gene3D" id="1.10.287.1120">
    <property type="entry name" value="Bipartite methylase S protein"/>
    <property type="match status" value="2"/>
</dbReference>
<sequence>MVKGWNEKTFGELFEFFGGFSASRAQLSTVGYPYLHYGDIHGSTKTNVDVCSDSTIPRLNVPLSKVSNNALLQDGDVVFVDASEDDDGVSRHIVVRNAQGKPFISGLHTIIARAKTDELDTLFKQFCFQTEEVRSQFKFYAVGTKVMGVNKSTIAKIALQFPNDKSEQHAIAEALSDVDGYITSLEKLIAKKKAIKQGAMQELLTGKRRLPGFDGDWISGEWQDVLDGFTSGATPYRGKPEYFIGTIKWVSSGELNYNKIYDTIEHISEQAKADTSLTVHPIGTFLMAITGLEAAGTRGSCAILAAEATTNQSCMAIYGTEKMDTSYLFHYYILNGDNLALQYCQGTKQQSYTAKIVKSLPIFYPSDIREQMAISTILSDMDSEIETMTAKLAKAKLIKQGMMQELLTGRIRLAQPEVDAVVTVKPEIQAAATTSAQKGHNQQFDDAVMIAGIVNAFYTDRYPLGRKKVQKLLYLLRRKQDKSTVAFKKKAAGPYADEVRYKGGEPIANSNRYIATTTTKGKGTTFTQGKNIGQALDYIERWGRQNDIQWLADKFRYTSVDDLELLATVDMAICDLEVAGIPVSVASIKHLIATNKEWQAKLQKKTFADSKIAKAIGDLQTLL</sequence>
<dbReference type="PANTHER" id="PTHR30408">
    <property type="entry name" value="TYPE-1 RESTRICTION ENZYME ECOKI SPECIFICITY PROTEIN"/>
    <property type="match status" value="1"/>
</dbReference>
<proteinExistence type="inferred from homology"/>
<gene>
    <name evidence="5" type="ORF">LSG31_06825</name>
</gene>
<dbReference type="PANTHER" id="PTHR30408:SF12">
    <property type="entry name" value="TYPE I RESTRICTION ENZYME MJAVIII SPECIFICITY SUBUNIT"/>
    <property type="match status" value="1"/>
</dbReference>
<keyword evidence="6" id="KW-1185">Reference proteome</keyword>
<feature type="domain" description="Type I restriction modification DNA specificity" evidence="4">
    <location>
        <begin position="221"/>
        <end position="394"/>
    </location>
</feature>
<dbReference type="CDD" id="cd17271">
    <property type="entry name" value="RMtype1_S_NmaSCMORF606P_TRD2-CR2_like"/>
    <property type="match status" value="1"/>
</dbReference>